<protein>
    <submittedName>
        <fullName evidence="1">Uncharacterized protein</fullName>
    </submittedName>
</protein>
<reference evidence="1 2" key="1">
    <citation type="submission" date="2021-06" db="EMBL/GenBank/DDBJ databases">
        <title>Caerostris darwini draft genome.</title>
        <authorList>
            <person name="Kono N."/>
            <person name="Arakawa K."/>
        </authorList>
    </citation>
    <scope>NUCLEOTIDE SEQUENCE [LARGE SCALE GENOMIC DNA]</scope>
</reference>
<dbReference type="EMBL" id="BPLQ01008765">
    <property type="protein sequence ID" value="GIY39211.1"/>
    <property type="molecule type" value="Genomic_DNA"/>
</dbReference>
<dbReference type="AlphaFoldDB" id="A0AAV4T1H3"/>
<organism evidence="1 2">
    <name type="scientific">Caerostris darwini</name>
    <dbReference type="NCBI Taxonomy" id="1538125"/>
    <lineage>
        <taxon>Eukaryota</taxon>
        <taxon>Metazoa</taxon>
        <taxon>Ecdysozoa</taxon>
        <taxon>Arthropoda</taxon>
        <taxon>Chelicerata</taxon>
        <taxon>Arachnida</taxon>
        <taxon>Araneae</taxon>
        <taxon>Araneomorphae</taxon>
        <taxon>Entelegynae</taxon>
        <taxon>Araneoidea</taxon>
        <taxon>Araneidae</taxon>
        <taxon>Caerostris</taxon>
    </lineage>
</organism>
<proteinExistence type="predicted"/>
<sequence length="98" mass="11095">MYPLVCHEQATNNAEDLLSYQIYMYNVPKSCAIENCFENVTSEELAGKRSTPKNGRDTPFGVYSDHVTATREAAKQKQIGGNMVFQFLFFSNSIGFRK</sequence>
<evidence type="ECO:0000313" key="1">
    <source>
        <dbReference type="EMBL" id="GIY39211.1"/>
    </source>
</evidence>
<name>A0AAV4T1H3_9ARAC</name>
<keyword evidence="2" id="KW-1185">Reference proteome</keyword>
<dbReference type="Proteomes" id="UP001054837">
    <property type="component" value="Unassembled WGS sequence"/>
</dbReference>
<comment type="caution">
    <text evidence="1">The sequence shown here is derived from an EMBL/GenBank/DDBJ whole genome shotgun (WGS) entry which is preliminary data.</text>
</comment>
<gene>
    <name evidence="1" type="ORF">CDAR_572061</name>
</gene>
<accession>A0AAV4T1H3</accession>
<evidence type="ECO:0000313" key="2">
    <source>
        <dbReference type="Proteomes" id="UP001054837"/>
    </source>
</evidence>